<dbReference type="PANTHER" id="PTHR37316">
    <property type="entry name" value="TEICHOIC ACID GLYCEROL-PHOSPHATE PRIMASE"/>
    <property type="match status" value="1"/>
</dbReference>
<dbReference type="OrthoDB" id="8549922at2"/>
<dbReference type="Gene3D" id="3.40.50.12580">
    <property type="match status" value="1"/>
</dbReference>
<sequence length="1250" mass="139191">MAPRVGEERWSSVLADARKQSRQLARRLSKRLPASAQRGARNGWRRLRPYAKRVFYSRPASPLVSIVIPIYNVERYLPACLDSVLSQSYPHLQVIVVDDGSPDDSYEVARGYADSDRRVQIVRQPNAGLGAARNTGARHARGTFLMFMDSDDVLRPDAIRTYVRTLRQTGSDFAVGSYDRLNSNQTWPAAWWIRSAHRFSRLRTNLVESPDICVNAVAWSKFYRRSFYDEHGFAFPEGVLYEDQALSARVYATARQFDILAKITYGWRVREDRSSITQQSTDVADLRARLHAAENSLAELAAPELEEVRQVRLAQYLSNDFPLSIKTAQHADDAFWELLTDGLKRLTADAGPEVWRRVSAQHRVAIRLVIEGHRDAVIDFIGLGHNNPKNIPSLVADGNVYLQVPARRLLGLGPTDPLLALAEHQLGLVSSIRRAHWDADHRFHIEGWAYIDNVDLAQCDTATTITAIERNTGFELDLDVELRPSIEVTQSTKHRFAHYEPSWFHAVLDLPAAIERWRAEAAPNGENPTGAGSDWQLRVTVASGGLTRTGTLAAPDPGGSAGRLQADFLPDGQRVEVTYSGKTGLLLAARRPACTLHEVALNGRRLALSVVADEDFRPHQVEVRQADGGQVARGRLTAGQDGVARTELTLPPARPSRATDGGPIWEVSALTVDGSRSPIHWPPGVAQPSSTAAPILESDRFGALVVNDRPVVVRVDRAVVTAAGLQIGGRVHGTSAAGLSLRLLGPKASAEAEITEQEGNRFAATIQLQADPWALGRLPLPMGDYVLMATRDSTAQAAVTTEPIADTAVQVDAALVSRLPVEFRTDRLRGQLRIDRSLSLGLRLVPPLADGEVGARNQQRLQDELRNRLTDTTFEPGAVLLRSYYGEICGCNPRALHEYLHNHPETPGSPYKIYWAIKDYSVHVPDGGIPVLHDSTEWYRLLHDAQYYMDNMHQPLYHKKPAHQTQIQTFHGYPFKQMGLSHWTSQGRDIAHIQSYLDRAADWDYLISPATYGTGPLAHEFGYPHKPLEIGYPRNDIFFSPHKNTITTTTRQRLGIQPHQTAILYAPTFRDALSLDDNTAAMVDHLDLNQLTTELGPNYVILVRGHAFNARLPQRINTHTTTGHHTIIDVTDYPDIAELCLASDAAILDYSSLRFDYALTGKPMIFMVPDLHQYQNETRGSLWRYEPTAPGPLATTTTDIIKNIHNLQQTHHNYTNAYQTFHRDFLDLDDGNATQRLTQTIFGPSPDTVS</sequence>
<dbReference type="CDD" id="cd00761">
    <property type="entry name" value="Glyco_tranf_GTA_type"/>
    <property type="match status" value="1"/>
</dbReference>
<evidence type="ECO:0000256" key="4">
    <source>
        <dbReference type="ARBA" id="ARBA00022679"/>
    </source>
</evidence>
<keyword evidence="9" id="KW-1185">Reference proteome</keyword>
<evidence type="ECO:0000259" key="7">
    <source>
        <dbReference type="Pfam" id="PF00535"/>
    </source>
</evidence>
<accession>A0A516Q0C5</accession>
<evidence type="ECO:0000313" key="8">
    <source>
        <dbReference type="EMBL" id="QDP96883.1"/>
    </source>
</evidence>
<evidence type="ECO:0000256" key="6">
    <source>
        <dbReference type="ARBA" id="ARBA00023136"/>
    </source>
</evidence>
<proteinExistence type="inferred from homology"/>
<comment type="subcellular location">
    <subcellularLocation>
        <location evidence="1">Cell membrane</location>
        <topology evidence="1">Peripheral membrane protein</topology>
    </subcellularLocation>
</comment>
<dbReference type="InterPro" id="IPR029044">
    <property type="entry name" value="Nucleotide-diphossugar_trans"/>
</dbReference>
<dbReference type="Pfam" id="PF04464">
    <property type="entry name" value="Glyphos_transf"/>
    <property type="match status" value="1"/>
</dbReference>
<dbReference type="Gene3D" id="3.40.50.11820">
    <property type="match status" value="1"/>
</dbReference>
<dbReference type="SUPFAM" id="SSF53756">
    <property type="entry name" value="UDP-Glycosyltransferase/glycogen phosphorylase"/>
    <property type="match status" value="1"/>
</dbReference>
<feature type="domain" description="Glycosyltransferase 2-like" evidence="7">
    <location>
        <begin position="65"/>
        <end position="205"/>
    </location>
</feature>
<dbReference type="InterPro" id="IPR007554">
    <property type="entry name" value="Glycerophosphate_synth"/>
</dbReference>
<keyword evidence="6" id="KW-0472">Membrane</keyword>
<dbReference type="GO" id="GO:0019350">
    <property type="term" value="P:teichoic acid biosynthetic process"/>
    <property type="evidence" value="ECO:0007669"/>
    <property type="project" value="UniProtKB-KW"/>
</dbReference>
<keyword evidence="5" id="KW-0777">Teichoic acid biosynthesis</keyword>
<dbReference type="InterPro" id="IPR001173">
    <property type="entry name" value="Glyco_trans_2-like"/>
</dbReference>
<dbReference type="SUPFAM" id="SSF53448">
    <property type="entry name" value="Nucleotide-diphospho-sugar transferases"/>
    <property type="match status" value="1"/>
</dbReference>
<dbReference type="Proteomes" id="UP000319263">
    <property type="component" value="Chromosome"/>
</dbReference>
<dbReference type="GO" id="GO:0047355">
    <property type="term" value="F:CDP-glycerol glycerophosphotransferase activity"/>
    <property type="evidence" value="ECO:0007669"/>
    <property type="project" value="InterPro"/>
</dbReference>
<dbReference type="Gene3D" id="3.90.550.10">
    <property type="entry name" value="Spore Coat Polysaccharide Biosynthesis Protein SpsA, Chain A"/>
    <property type="match status" value="1"/>
</dbReference>
<keyword evidence="4 8" id="KW-0808">Transferase</keyword>
<organism evidence="8 9">
    <name type="scientific">Microlunatus elymi</name>
    <dbReference type="NCBI Taxonomy" id="2596828"/>
    <lineage>
        <taxon>Bacteria</taxon>
        <taxon>Bacillati</taxon>
        <taxon>Actinomycetota</taxon>
        <taxon>Actinomycetes</taxon>
        <taxon>Propionibacteriales</taxon>
        <taxon>Propionibacteriaceae</taxon>
        <taxon>Microlunatus</taxon>
    </lineage>
</organism>
<name>A0A516Q0C5_9ACTN</name>
<protein>
    <submittedName>
        <fullName evidence="8">Glycosyltransferase</fullName>
    </submittedName>
</protein>
<evidence type="ECO:0000256" key="3">
    <source>
        <dbReference type="ARBA" id="ARBA00022475"/>
    </source>
</evidence>
<dbReference type="EMBL" id="CP041692">
    <property type="protein sequence ID" value="QDP96883.1"/>
    <property type="molecule type" value="Genomic_DNA"/>
</dbReference>
<evidence type="ECO:0000256" key="5">
    <source>
        <dbReference type="ARBA" id="ARBA00022944"/>
    </source>
</evidence>
<evidence type="ECO:0000256" key="1">
    <source>
        <dbReference type="ARBA" id="ARBA00004202"/>
    </source>
</evidence>
<evidence type="ECO:0000256" key="2">
    <source>
        <dbReference type="ARBA" id="ARBA00010488"/>
    </source>
</evidence>
<dbReference type="InterPro" id="IPR043149">
    <property type="entry name" value="TagF_N"/>
</dbReference>
<gene>
    <name evidence="8" type="ORF">FOE78_14020</name>
</gene>
<keyword evidence="3" id="KW-1003">Cell membrane</keyword>
<dbReference type="KEGG" id="mik:FOE78_14020"/>
<dbReference type="GO" id="GO:0005886">
    <property type="term" value="C:plasma membrane"/>
    <property type="evidence" value="ECO:0007669"/>
    <property type="project" value="UniProtKB-SubCell"/>
</dbReference>
<comment type="similarity">
    <text evidence="2">Belongs to the CDP-glycerol glycerophosphotransferase family.</text>
</comment>
<dbReference type="Pfam" id="PF00535">
    <property type="entry name" value="Glycos_transf_2"/>
    <property type="match status" value="1"/>
</dbReference>
<reference evidence="8 9" key="1">
    <citation type="submission" date="2019-07" db="EMBL/GenBank/DDBJ databases">
        <title>Microlunatus dokdonensis sp. nov. isolated from the rhizospheric soil of the wild plant Elymus tsukushiensis.</title>
        <authorList>
            <person name="Ghim S.-Y."/>
            <person name="Hwang Y.-J."/>
            <person name="Son J.-S."/>
            <person name="Shin J.-H."/>
        </authorList>
    </citation>
    <scope>NUCLEOTIDE SEQUENCE [LARGE SCALE GENOMIC DNA]</scope>
    <source>
        <strain evidence="8 9">KUDC0627</strain>
    </source>
</reference>
<dbReference type="InterPro" id="IPR051612">
    <property type="entry name" value="Teichoic_Acid_Biosynth"/>
</dbReference>
<evidence type="ECO:0000313" key="9">
    <source>
        <dbReference type="Proteomes" id="UP000319263"/>
    </source>
</evidence>
<dbReference type="InterPro" id="IPR043148">
    <property type="entry name" value="TagF_C"/>
</dbReference>
<dbReference type="AlphaFoldDB" id="A0A516Q0C5"/>
<dbReference type="PANTHER" id="PTHR37316:SF3">
    <property type="entry name" value="TEICHOIC ACID GLYCEROL-PHOSPHATE TRANSFERASE"/>
    <property type="match status" value="1"/>
</dbReference>